<dbReference type="GO" id="GO:0006457">
    <property type="term" value="P:protein folding"/>
    <property type="evidence" value="ECO:0007669"/>
    <property type="project" value="InterPro"/>
</dbReference>
<evidence type="ECO:0000256" key="3">
    <source>
        <dbReference type="HAMAP-Rule" id="MF_01151"/>
    </source>
</evidence>
<dbReference type="SUPFAM" id="SSF58014">
    <property type="entry name" value="Coiled-coil domain of nucleotide exchange factor GrpE"/>
    <property type="match status" value="1"/>
</dbReference>
<dbReference type="GO" id="GO:0042803">
    <property type="term" value="F:protein homodimerization activity"/>
    <property type="evidence" value="ECO:0007669"/>
    <property type="project" value="InterPro"/>
</dbReference>
<evidence type="ECO:0000256" key="4">
    <source>
        <dbReference type="RuleBase" id="RU004478"/>
    </source>
</evidence>
<dbReference type="PRINTS" id="PR00773">
    <property type="entry name" value="GRPEPROTEIN"/>
</dbReference>
<dbReference type="AlphaFoldDB" id="A0A1F6N0L5"/>
<dbReference type="InterPro" id="IPR000740">
    <property type="entry name" value="GrpE"/>
</dbReference>
<evidence type="ECO:0000313" key="7">
    <source>
        <dbReference type="Proteomes" id="UP000177040"/>
    </source>
</evidence>
<dbReference type="GO" id="GO:0005737">
    <property type="term" value="C:cytoplasm"/>
    <property type="evidence" value="ECO:0007669"/>
    <property type="project" value="UniProtKB-SubCell"/>
</dbReference>
<dbReference type="EMBL" id="MFQH01000024">
    <property type="protein sequence ID" value="OGH77424.1"/>
    <property type="molecule type" value="Genomic_DNA"/>
</dbReference>
<comment type="subunit">
    <text evidence="3">Homodimer.</text>
</comment>
<keyword evidence="3" id="KW-0346">Stress response</keyword>
<accession>A0A1F6N0L5</accession>
<comment type="subcellular location">
    <subcellularLocation>
        <location evidence="3">Cytoplasm</location>
    </subcellularLocation>
</comment>
<dbReference type="Pfam" id="PF01025">
    <property type="entry name" value="GrpE"/>
    <property type="match status" value="1"/>
</dbReference>
<sequence>MTNIDDNQTTKPIMPEEDVNDTQNNNAQINDEAGQLQKENETLRTGWQRAVADYQNLQREVAEQKKDWAAWSELRVLEEFIPVYDNFKKAFVSVPNVVEESQTESSDGKKWLNWSQGIGYIMKQFGDILKAHQIEEIKTVGEMFDPRMHDSVGEEVSEMPEHTIIREIDGGYIMKGKVVKVAKVIVAKKAD</sequence>
<feature type="region of interest" description="Disordered" evidence="5">
    <location>
        <begin position="1"/>
        <end position="25"/>
    </location>
</feature>
<name>A0A1F6N0L5_9BACT</name>
<dbReference type="Gene3D" id="3.90.20.20">
    <property type="match status" value="1"/>
</dbReference>
<evidence type="ECO:0000313" key="6">
    <source>
        <dbReference type="EMBL" id="OGH77424.1"/>
    </source>
</evidence>
<dbReference type="InterPro" id="IPR009012">
    <property type="entry name" value="GrpE_head"/>
</dbReference>
<evidence type="ECO:0000256" key="1">
    <source>
        <dbReference type="ARBA" id="ARBA00009054"/>
    </source>
</evidence>
<reference evidence="6 7" key="1">
    <citation type="journal article" date="2016" name="Nat. Commun.">
        <title>Thousands of microbial genomes shed light on interconnected biogeochemical processes in an aquifer system.</title>
        <authorList>
            <person name="Anantharaman K."/>
            <person name="Brown C.T."/>
            <person name="Hug L.A."/>
            <person name="Sharon I."/>
            <person name="Castelle C.J."/>
            <person name="Probst A.J."/>
            <person name="Thomas B.C."/>
            <person name="Singh A."/>
            <person name="Wilkins M.J."/>
            <person name="Karaoz U."/>
            <person name="Brodie E.L."/>
            <person name="Williams K.H."/>
            <person name="Hubbard S.S."/>
            <person name="Banfield J.F."/>
        </authorList>
    </citation>
    <scope>NUCLEOTIDE SEQUENCE [LARGE SCALE GENOMIC DNA]</scope>
</reference>
<keyword evidence="2 3" id="KW-0143">Chaperone</keyword>
<evidence type="ECO:0000256" key="5">
    <source>
        <dbReference type="SAM" id="MobiDB-lite"/>
    </source>
</evidence>
<proteinExistence type="inferred from homology"/>
<dbReference type="PANTHER" id="PTHR21237">
    <property type="entry name" value="GRPE PROTEIN"/>
    <property type="match status" value="1"/>
</dbReference>
<evidence type="ECO:0000256" key="2">
    <source>
        <dbReference type="ARBA" id="ARBA00023186"/>
    </source>
</evidence>
<feature type="compositionally biased region" description="Polar residues" evidence="5">
    <location>
        <begin position="1"/>
        <end position="11"/>
    </location>
</feature>
<dbReference type="PANTHER" id="PTHR21237:SF23">
    <property type="entry name" value="GRPE PROTEIN HOMOLOG, MITOCHONDRIAL"/>
    <property type="match status" value="1"/>
</dbReference>
<protein>
    <recommendedName>
        <fullName evidence="3">Protein GrpE</fullName>
    </recommendedName>
    <alternativeName>
        <fullName evidence="3">HSP-70 cofactor</fullName>
    </alternativeName>
</protein>
<dbReference type="Gene3D" id="2.30.22.10">
    <property type="entry name" value="Head domain of nucleotide exchange factor GrpE"/>
    <property type="match status" value="1"/>
</dbReference>
<organism evidence="6 7">
    <name type="scientific">Candidatus Magasanikbacteria bacterium RIFCSPLOWO2_01_FULL_40_15</name>
    <dbReference type="NCBI Taxonomy" id="1798686"/>
    <lineage>
        <taxon>Bacteria</taxon>
        <taxon>Candidatus Magasanikiibacteriota</taxon>
    </lineage>
</organism>
<dbReference type="HAMAP" id="MF_01151">
    <property type="entry name" value="GrpE"/>
    <property type="match status" value="1"/>
</dbReference>
<dbReference type="GO" id="GO:0051082">
    <property type="term" value="F:unfolded protein binding"/>
    <property type="evidence" value="ECO:0007669"/>
    <property type="project" value="TreeGrafter"/>
</dbReference>
<dbReference type="Proteomes" id="UP000177040">
    <property type="component" value="Unassembled WGS sequence"/>
</dbReference>
<dbReference type="SUPFAM" id="SSF51064">
    <property type="entry name" value="Head domain of nucleotide exchange factor GrpE"/>
    <property type="match status" value="1"/>
</dbReference>
<comment type="caution">
    <text evidence="6">The sequence shown here is derived from an EMBL/GenBank/DDBJ whole genome shotgun (WGS) entry which is preliminary data.</text>
</comment>
<dbReference type="GO" id="GO:0000774">
    <property type="term" value="F:adenyl-nucleotide exchange factor activity"/>
    <property type="evidence" value="ECO:0007669"/>
    <property type="project" value="InterPro"/>
</dbReference>
<dbReference type="GO" id="GO:0051087">
    <property type="term" value="F:protein-folding chaperone binding"/>
    <property type="evidence" value="ECO:0007669"/>
    <property type="project" value="InterPro"/>
</dbReference>
<comment type="similarity">
    <text evidence="1 3 4">Belongs to the GrpE family.</text>
</comment>
<dbReference type="InterPro" id="IPR013805">
    <property type="entry name" value="GrpE_CC"/>
</dbReference>
<comment type="function">
    <text evidence="3">Participates actively in the response to hyperosmotic and heat shock by preventing the aggregation of stress-denatured proteins, in association with DnaK and GrpE. It is the nucleotide exchange factor for DnaK and may function as a thermosensor. Unfolded proteins bind initially to DnaJ; upon interaction with the DnaJ-bound protein, DnaK hydrolyzes its bound ATP, resulting in the formation of a stable complex. GrpE releases ADP from DnaK; ATP binding to DnaK triggers the release of the substrate protein, thus completing the reaction cycle. Several rounds of ATP-dependent interactions between DnaJ, DnaK and GrpE are required for fully efficient folding.</text>
</comment>
<keyword evidence="3" id="KW-0963">Cytoplasm</keyword>
<gene>
    <name evidence="3" type="primary">grpE</name>
    <name evidence="6" type="ORF">A2983_01840</name>
</gene>